<dbReference type="EMBL" id="JBHUFP010000027">
    <property type="protein sequence ID" value="MFD1806960.1"/>
    <property type="molecule type" value="Genomic_DNA"/>
</dbReference>
<comment type="caution">
    <text evidence="13">The sequence shown here is derived from an EMBL/GenBank/DDBJ whole genome shotgun (WGS) entry which is preliminary data.</text>
</comment>
<feature type="region of interest" description="Disordered" evidence="12">
    <location>
        <begin position="57"/>
        <end position="88"/>
    </location>
</feature>
<sequence>MKRFLPSLLLLGLVACSSNQRICDCSQPESQTDLATKSSTTQFQPLLSKAPSTPFNLLSSSNSDEQQKEKIPEPVLLSGLTTPTPSVKGVNEPVLSSDSSNFMTLMGQNGTVLTVWALAKRNWLWAYANIDSQNFGTIRNWKMEHSKHREHFRFVNQSLGTCIEAYGNGLIHDTCNLNRLAQEFELLPTDSGAFVIKSVSQGRCVTYNPVSTTDYSTITLSTCDGATEPLRDQTWYLAPPLLKAMAVN</sequence>
<comment type="function">
    <text evidence="11">CDTs are cytotoxins.</text>
</comment>
<keyword evidence="6" id="KW-0843">Virulence</keyword>
<dbReference type="InterPro" id="IPR015957">
    <property type="entry name" value="CDtoxinA"/>
</dbReference>
<keyword evidence="9" id="KW-0998">Cell outer membrane</keyword>
<gene>
    <name evidence="13" type="ORF">ACFSAV_11375</name>
</gene>
<dbReference type="PROSITE" id="PS50231">
    <property type="entry name" value="RICIN_B_LECTIN"/>
    <property type="match status" value="1"/>
</dbReference>
<keyword evidence="14" id="KW-1185">Reference proteome</keyword>
<evidence type="ECO:0000256" key="4">
    <source>
        <dbReference type="ARBA" id="ARBA00022729"/>
    </source>
</evidence>
<keyword evidence="5 11" id="KW-0430">Lectin</keyword>
<name>A0ABW4NXC2_9PAST</name>
<dbReference type="Gene3D" id="2.80.10.50">
    <property type="match status" value="1"/>
</dbReference>
<evidence type="ECO:0000256" key="5">
    <source>
        <dbReference type="ARBA" id="ARBA00022734"/>
    </source>
</evidence>
<evidence type="ECO:0000256" key="6">
    <source>
        <dbReference type="ARBA" id="ARBA00023026"/>
    </source>
</evidence>
<dbReference type="CDD" id="cd23414">
    <property type="entry name" value="beta-trefoil_Ricin_CdtA"/>
    <property type="match status" value="1"/>
</dbReference>
<proteinExistence type="predicted"/>
<evidence type="ECO:0000256" key="3">
    <source>
        <dbReference type="ARBA" id="ARBA00022656"/>
    </source>
</evidence>
<evidence type="ECO:0000313" key="14">
    <source>
        <dbReference type="Proteomes" id="UP001597420"/>
    </source>
</evidence>
<dbReference type="PROSITE" id="PS51257">
    <property type="entry name" value="PROKAR_LIPOPROTEIN"/>
    <property type="match status" value="1"/>
</dbReference>
<keyword evidence="10" id="KW-0449">Lipoprotein</keyword>
<dbReference type="PIRSF" id="PIRSF036516">
    <property type="entry name" value="CDT_A"/>
    <property type="match status" value="1"/>
</dbReference>
<dbReference type="SUPFAM" id="SSF50370">
    <property type="entry name" value="Ricin B-like lectins"/>
    <property type="match status" value="1"/>
</dbReference>
<dbReference type="Pfam" id="PF03498">
    <property type="entry name" value="CDtoxinA"/>
    <property type="match status" value="1"/>
</dbReference>
<protein>
    <recommendedName>
        <fullName evidence="2 11">Cytolethal distending toxin subunit A</fullName>
        <shortName evidence="11">CDT A</shortName>
    </recommendedName>
</protein>
<evidence type="ECO:0000313" key="13">
    <source>
        <dbReference type="EMBL" id="MFD1806960.1"/>
    </source>
</evidence>
<reference evidence="14" key="1">
    <citation type="journal article" date="2019" name="Int. J. Syst. Evol. Microbiol.">
        <title>The Global Catalogue of Microorganisms (GCM) 10K type strain sequencing project: providing services to taxonomists for standard genome sequencing and annotation.</title>
        <authorList>
            <consortium name="The Broad Institute Genomics Platform"/>
            <consortium name="The Broad Institute Genome Sequencing Center for Infectious Disease"/>
            <person name="Wu L."/>
            <person name="Ma J."/>
        </authorList>
    </citation>
    <scope>NUCLEOTIDE SEQUENCE [LARGE SCALE GENOMIC DNA]</scope>
    <source>
        <strain evidence="14">CCM 7950</strain>
    </source>
</reference>
<accession>A0ABW4NXC2</accession>
<evidence type="ECO:0000256" key="12">
    <source>
        <dbReference type="SAM" id="MobiDB-lite"/>
    </source>
</evidence>
<dbReference type="RefSeq" id="WP_101775198.1">
    <property type="nucleotide sequence ID" value="NZ_JBHUFP010000027.1"/>
</dbReference>
<keyword evidence="7" id="KW-0472">Membrane</keyword>
<keyword evidence="8" id="KW-0564">Palmitate</keyword>
<evidence type="ECO:0000256" key="10">
    <source>
        <dbReference type="ARBA" id="ARBA00023288"/>
    </source>
</evidence>
<evidence type="ECO:0000256" key="1">
    <source>
        <dbReference type="ARBA" id="ARBA00004459"/>
    </source>
</evidence>
<evidence type="ECO:0000256" key="7">
    <source>
        <dbReference type="ARBA" id="ARBA00023136"/>
    </source>
</evidence>
<dbReference type="InterPro" id="IPR003558">
    <property type="entry name" value="CDtoxinA/C"/>
</dbReference>
<organism evidence="13 14">
    <name type="scientific">Pasteurella oralis</name>
    <dbReference type="NCBI Taxonomy" id="1071947"/>
    <lineage>
        <taxon>Bacteria</taxon>
        <taxon>Pseudomonadati</taxon>
        <taxon>Pseudomonadota</taxon>
        <taxon>Gammaproteobacteria</taxon>
        <taxon>Pasteurellales</taxon>
        <taxon>Pasteurellaceae</taxon>
        <taxon>Pasteurella</taxon>
    </lineage>
</organism>
<evidence type="ECO:0000256" key="2">
    <source>
        <dbReference type="ARBA" id="ARBA00016112"/>
    </source>
</evidence>
<comment type="subcellular location">
    <subcellularLocation>
        <location evidence="1">Cell outer membrane</location>
        <topology evidence="1">Lipid-anchor</topology>
    </subcellularLocation>
</comment>
<dbReference type="Proteomes" id="UP001597420">
    <property type="component" value="Unassembled WGS sequence"/>
</dbReference>
<keyword evidence="4" id="KW-0732">Signal</keyword>
<evidence type="ECO:0000256" key="11">
    <source>
        <dbReference type="PIRNR" id="PIRNR036516"/>
    </source>
</evidence>
<evidence type="ECO:0000256" key="9">
    <source>
        <dbReference type="ARBA" id="ARBA00023237"/>
    </source>
</evidence>
<evidence type="ECO:0000256" key="8">
    <source>
        <dbReference type="ARBA" id="ARBA00023139"/>
    </source>
</evidence>
<dbReference type="InterPro" id="IPR035992">
    <property type="entry name" value="Ricin_B-like_lectins"/>
</dbReference>
<keyword evidence="3 11" id="KW-0800">Toxin</keyword>